<proteinExistence type="predicted"/>
<evidence type="ECO:0000313" key="2">
    <source>
        <dbReference type="Proteomes" id="UP000219775"/>
    </source>
</evidence>
<organism evidence="1 2">
    <name type="scientific">Bacillus pseudomycoides</name>
    <dbReference type="NCBI Taxonomy" id="64104"/>
    <lineage>
        <taxon>Bacteria</taxon>
        <taxon>Bacillati</taxon>
        <taxon>Bacillota</taxon>
        <taxon>Bacilli</taxon>
        <taxon>Bacillales</taxon>
        <taxon>Bacillaceae</taxon>
        <taxon>Bacillus</taxon>
        <taxon>Bacillus cereus group</taxon>
    </lineage>
</organism>
<protein>
    <submittedName>
        <fullName evidence="1">Uncharacterized protein</fullName>
    </submittedName>
</protein>
<name>A0A2A8BZD0_9BACI</name>
<accession>A0A2A8BZD0</accession>
<evidence type="ECO:0000313" key="1">
    <source>
        <dbReference type="EMBL" id="PEM65325.1"/>
    </source>
</evidence>
<dbReference type="EMBL" id="NUDP01000117">
    <property type="protein sequence ID" value="PEM65325.1"/>
    <property type="molecule type" value="Genomic_DNA"/>
</dbReference>
<dbReference type="Proteomes" id="UP000219775">
    <property type="component" value="Unassembled WGS sequence"/>
</dbReference>
<comment type="caution">
    <text evidence="1">The sequence shown here is derived from an EMBL/GenBank/DDBJ whole genome shotgun (WGS) entry which is preliminary data.</text>
</comment>
<dbReference type="AlphaFoldDB" id="A0A2A8BZD0"/>
<gene>
    <name evidence="1" type="ORF">CN613_25620</name>
</gene>
<sequence>MLDKDKLNAWIVENEKVLNELAGDNDEKGRDEWSSFLRGGLSAIKKLKEGIEQGKFDAREKF</sequence>
<reference evidence="1 2" key="1">
    <citation type="submission" date="2017-09" db="EMBL/GenBank/DDBJ databases">
        <title>Large-scale bioinformatics analysis of Bacillus genomes uncovers conserved roles of natural products in bacterial physiology.</title>
        <authorList>
            <consortium name="Agbiome Team Llc"/>
            <person name="Bleich R.M."/>
            <person name="Grubbs K.J."/>
            <person name="Santa Maria K.C."/>
            <person name="Allen S.E."/>
            <person name="Farag S."/>
            <person name="Shank E.A."/>
            <person name="Bowers A."/>
        </authorList>
    </citation>
    <scope>NUCLEOTIDE SEQUENCE [LARGE SCALE GENOMIC DNA]</scope>
    <source>
        <strain evidence="1 2">AFS009893</strain>
    </source>
</reference>
<dbReference type="RefSeq" id="WP_098129092.1">
    <property type="nucleotide sequence ID" value="NZ_NUDP01000117.1"/>
</dbReference>